<feature type="region of interest" description="Disordered" evidence="5">
    <location>
        <begin position="578"/>
        <end position="646"/>
    </location>
</feature>
<dbReference type="InterPro" id="IPR051865">
    <property type="entry name" value="WD-repeat_CDT2_adapter"/>
</dbReference>
<evidence type="ECO:0000313" key="6">
    <source>
        <dbReference type="EMBL" id="KAK0178838.1"/>
    </source>
</evidence>
<comment type="caution">
    <text evidence="6">The sequence shown here is derived from an EMBL/GenBank/DDBJ whole genome shotgun (WGS) entry which is preliminary data.</text>
</comment>
<dbReference type="PANTHER" id="PTHR22852:SF0">
    <property type="entry name" value="DENTICLELESS PROTEIN HOMOLOG"/>
    <property type="match status" value="1"/>
</dbReference>
<sequence>MNIVDSLTLRYTGFESRLHSDIAIKRLKCNYDDVYRGITSITSVSNFNQDSPIYACRFSNHRLYPDLVALANEDGRFAVQNTSHKYPPNSSVNGQQAHFNAIFDVTWMPGELKFITASGDHSAKLWDVTNSNVMPVDKFLSHTRSIKTVVFRPDNKDTFASGARDGAIFIWDVRDKNKKPDNSIFNGHHIGPSNNSKHRRSLVLALRAKSITGLAFQNDNTLISCAAGDGLIKVWDLRKNYTVHKNQPCAKYILPYNGGTARNGFTSLAICPSQLKLYANCLDNVIYAYNLSSYSEQPIAEFYGHQNSTFYVKNCVSPDGQYLASGSSDENAYIWRTDKPGRPFIKLKGHTDEVTCVTWSIRDEPRIVTTCDDGRHRIWRVGLEHPGDNDEIEIHGVAEVVESTILSTQSDLETTPSASRRWVTRNETTPDTAISSSDFEQDNVTPNTESSNSSKRSREQMSSGGSRINGQFKSILSPIEENLEPSTKRSHIENKGARRLFSPMRNGELRASHDYDSDGAGPSQRLTPNKIQAPFSPTLNLPNFVIDGTAPHLIQLSPQKAKENVDWLTKIRKTRYERRLEKSESDKITSPNNQVTPARRNSRSRSSEPRRVKSPAVSLLNFLKIESPVGKNSEQKDSKTNPESPI</sequence>
<evidence type="ECO:0000313" key="7">
    <source>
        <dbReference type="Proteomes" id="UP001168972"/>
    </source>
</evidence>
<evidence type="ECO:0000256" key="2">
    <source>
        <dbReference type="ARBA" id="ARBA00022786"/>
    </source>
</evidence>
<protein>
    <recommendedName>
        <fullName evidence="8">Protein lethal(2)denticleless</fullName>
    </recommendedName>
</protein>
<dbReference type="SMART" id="SM00320">
    <property type="entry name" value="WD40"/>
    <property type="match status" value="7"/>
</dbReference>
<evidence type="ECO:0000256" key="4">
    <source>
        <dbReference type="PROSITE-ProRule" id="PRU00221"/>
    </source>
</evidence>
<comment type="similarity">
    <text evidence="3">Belongs to the WD repeat cdt2 family.</text>
</comment>
<feature type="compositionally biased region" description="Polar residues" evidence="5">
    <location>
        <begin position="408"/>
        <end position="418"/>
    </location>
</feature>
<dbReference type="GO" id="GO:0005634">
    <property type="term" value="C:nucleus"/>
    <property type="evidence" value="ECO:0007669"/>
    <property type="project" value="TreeGrafter"/>
</dbReference>
<evidence type="ECO:0000256" key="1">
    <source>
        <dbReference type="ARBA" id="ARBA00004906"/>
    </source>
</evidence>
<reference evidence="6" key="1">
    <citation type="journal article" date="2023" name="bioRxiv">
        <title>Scaffold-level genome assemblies of two parasitoid biocontrol wasps reveal the parthenogenesis mechanism and an associated novel virus.</title>
        <authorList>
            <person name="Inwood S."/>
            <person name="Skelly J."/>
            <person name="Guhlin J."/>
            <person name="Harrop T."/>
            <person name="Goldson S."/>
            <person name="Dearden P."/>
        </authorList>
    </citation>
    <scope>NUCLEOTIDE SEQUENCE</scope>
    <source>
        <strain evidence="6">Lincoln</strain>
        <tissue evidence="6">Whole body</tissue>
    </source>
</reference>
<dbReference type="InterPro" id="IPR036322">
    <property type="entry name" value="WD40_repeat_dom_sf"/>
</dbReference>
<dbReference type="GO" id="GO:0043161">
    <property type="term" value="P:proteasome-mediated ubiquitin-dependent protein catabolic process"/>
    <property type="evidence" value="ECO:0007669"/>
    <property type="project" value="TreeGrafter"/>
</dbReference>
<feature type="compositionally biased region" description="Polar residues" evidence="5">
    <location>
        <begin position="425"/>
        <end position="474"/>
    </location>
</feature>
<dbReference type="Pfam" id="PF00400">
    <property type="entry name" value="WD40"/>
    <property type="match status" value="5"/>
</dbReference>
<feature type="compositionally biased region" description="Basic and acidic residues" evidence="5">
    <location>
        <begin position="578"/>
        <end position="587"/>
    </location>
</feature>
<feature type="repeat" description="WD" evidence="4">
    <location>
        <begin position="139"/>
        <end position="181"/>
    </location>
</feature>
<feature type="compositionally biased region" description="Basic and acidic residues" evidence="5">
    <location>
        <begin position="486"/>
        <end position="496"/>
    </location>
</feature>
<dbReference type="InterPro" id="IPR001680">
    <property type="entry name" value="WD40_rpt"/>
</dbReference>
<dbReference type="InterPro" id="IPR015943">
    <property type="entry name" value="WD40/YVTN_repeat-like_dom_sf"/>
</dbReference>
<feature type="repeat" description="WD" evidence="4">
    <location>
        <begin position="347"/>
        <end position="381"/>
    </location>
</feature>
<dbReference type="GO" id="GO:0030674">
    <property type="term" value="F:protein-macromolecule adaptor activity"/>
    <property type="evidence" value="ECO:0007669"/>
    <property type="project" value="TreeGrafter"/>
</dbReference>
<accession>A0AA39KYQ9</accession>
<keyword evidence="4" id="KW-0853">WD repeat</keyword>
<feature type="region of interest" description="Disordered" evidence="5">
    <location>
        <begin position="408"/>
        <end position="530"/>
    </location>
</feature>
<dbReference type="Proteomes" id="UP001168972">
    <property type="component" value="Unassembled WGS sequence"/>
</dbReference>
<dbReference type="EMBL" id="JAQQBR010000004">
    <property type="protein sequence ID" value="KAK0178838.1"/>
    <property type="molecule type" value="Genomic_DNA"/>
</dbReference>
<comment type="pathway">
    <text evidence="1">Protein modification; protein ubiquitination.</text>
</comment>
<feature type="compositionally biased region" description="Basic and acidic residues" evidence="5">
    <location>
        <begin position="507"/>
        <end position="516"/>
    </location>
</feature>
<dbReference type="AlphaFoldDB" id="A0AA39KYQ9"/>
<organism evidence="6 7">
    <name type="scientific">Microctonus hyperodae</name>
    <name type="common">Parasitoid wasp</name>
    <dbReference type="NCBI Taxonomy" id="165561"/>
    <lineage>
        <taxon>Eukaryota</taxon>
        <taxon>Metazoa</taxon>
        <taxon>Ecdysozoa</taxon>
        <taxon>Arthropoda</taxon>
        <taxon>Hexapoda</taxon>
        <taxon>Insecta</taxon>
        <taxon>Pterygota</taxon>
        <taxon>Neoptera</taxon>
        <taxon>Endopterygota</taxon>
        <taxon>Hymenoptera</taxon>
        <taxon>Apocrita</taxon>
        <taxon>Ichneumonoidea</taxon>
        <taxon>Braconidae</taxon>
        <taxon>Euphorinae</taxon>
        <taxon>Microctonus</taxon>
    </lineage>
</organism>
<feature type="repeat" description="WD" evidence="4">
    <location>
        <begin position="204"/>
        <end position="245"/>
    </location>
</feature>
<dbReference type="CDD" id="cd00200">
    <property type="entry name" value="WD40"/>
    <property type="match status" value="1"/>
</dbReference>
<keyword evidence="2" id="KW-0833">Ubl conjugation pathway</keyword>
<proteinExistence type="inferred from homology"/>
<evidence type="ECO:0008006" key="8">
    <source>
        <dbReference type="Google" id="ProtNLM"/>
    </source>
</evidence>
<feature type="repeat" description="WD" evidence="4">
    <location>
        <begin position="95"/>
        <end position="136"/>
    </location>
</feature>
<reference evidence="6" key="2">
    <citation type="submission" date="2023-03" db="EMBL/GenBank/DDBJ databases">
        <authorList>
            <person name="Inwood S.N."/>
            <person name="Skelly J.G."/>
            <person name="Guhlin J."/>
            <person name="Harrop T.W.R."/>
            <person name="Goldson S.G."/>
            <person name="Dearden P.K."/>
        </authorList>
    </citation>
    <scope>NUCLEOTIDE SEQUENCE</scope>
    <source>
        <strain evidence="6">Lincoln</strain>
        <tissue evidence="6">Whole body</tissue>
    </source>
</reference>
<evidence type="ECO:0000256" key="5">
    <source>
        <dbReference type="SAM" id="MobiDB-lite"/>
    </source>
</evidence>
<dbReference type="SUPFAM" id="SSF50978">
    <property type="entry name" value="WD40 repeat-like"/>
    <property type="match status" value="1"/>
</dbReference>
<feature type="repeat" description="WD" evidence="4">
    <location>
        <begin position="317"/>
        <end position="335"/>
    </location>
</feature>
<dbReference type="PROSITE" id="PS50294">
    <property type="entry name" value="WD_REPEATS_REGION"/>
    <property type="match status" value="3"/>
</dbReference>
<keyword evidence="7" id="KW-1185">Reference proteome</keyword>
<evidence type="ECO:0000256" key="3">
    <source>
        <dbReference type="ARBA" id="ARBA00038344"/>
    </source>
</evidence>
<name>A0AA39KYQ9_MICHY</name>
<gene>
    <name evidence="6" type="ORF">PV327_007686</name>
</gene>
<dbReference type="GO" id="GO:0007095">
    <property type="term" value="P:mitotic G2 DNA damage checkpoint signaling"/>
    <property type="evidence" value="ECO:0007669"/>
    <property type="project" value="TreeGrafter"/>
</dbReference>
<dbReference type="PANTHER" id="PTHR22852">
    <property type="entry name" value="LETHAL 2 DENTICLELESS PROTEIN RETINOIC ACID-REGULATED NUCLEAR MATRIX-ASSOCIATED PROTEIN"/>
    <property type="match status" value="1"/>
</dbReference>
<dbReference type="Gene3D" id="2.130.10.10">
    <property type="entry name" value="YVTN repeat-like/Quinoprotein amine dehydrogenase"/>
    <property type="match status" value="2"/>
</dbReference>
<dbReference type="PROSITE" id="PS50082">
    <property type="entry name" value="WD_REPEATS_2"/>
    <property type="match status" value="5"/>
</dbReference>